<dbReference type="Pfam" id="PF00225">
    <property type="entry name" value="Kinesin"/>
    <property type="match status" value="1"/>
</dbReference>
<dbReference type="InterPro" id="IPR001752">
    <property type="entry name" value="Kinesin_motor_dom"/>
</dbReference>
<accession>A0AAD6EV05</accession>
<sequence>MVSPNISHVFSLFPTFHLFSPSFSPSWDSKTSQIFGAFSAKEAWISFSSAICKVQIEESIQFLFLLLPFCFGFTSQHPSAINHFFSHSPVSLTSREKMGEASVEEMVEQDIMALQSRFQSLDGKRRVALDKLLDIKGSIRVFSRIRPFKSAENWRNSLPISVETDKIKLKSLGSKKEFIVDRAFDQNSTQEDVYKEVQPIIKSAFDGHNVCVLAYGQTGTGKTYTMEGVRENPGIVLRAMEELFREITQEKCEKYTLTMSMLEVYMGNLKDLLALKQHPLRMDSANKSISIMARTSGTVEIEGLTDAEIMNFKQATRLYNKGRRARVTSSTNVNETSSRSHCLTRIIIRDGEKGKVVSKIWLVDLGGSERLLKTGALGQTLDEGKSINLSLSALGDVIAALKQKKHHIPYRNSKLTQLLSDSLGEGSRVVMIVHTSPSEDDLLETICTLTFAKRVRSIESNRELSEETKKIRQKRIAELDHITKEAEKELQILKVQIEKVESSIREKNQAQFADGSPRSPLVLEQVEFAEISQHAEKVMKKLGPKVKPHFMAPTVSSKQRQSATGESIQKLRNMKFGNKKNLNFSGSHSLSVTGPFISNLKSKSVDQGARRGSHCTNGPAVRNILPQHRRRTSIC</sequence>
<dbReference type="GO" id="GO:0005874">
    <property type="term" value="C:microtubule"/>
    <property type="evidence" value="ECO:0007669"/>
    <property type="project" value="UniProtKB-KW"/>
</dbReference>
<dbReference type="Gene3D" id="3.40.850.10">
    <property type="entry name" value="Kinesin motor domain"/>
    <property type="match status" value="1"/>
</dbReference>
<keyword evidence="7" id="KW-1185">Reference proteome</keyword>
<dbReference type="GO" id="GO:0005524">
    <property type="term" value="F:ATP binding"/>
    <property type="evidence" value="ECO:0007669"/>
    <property type="project" value="UniProtKB-UniRule"/>
</dbReference>
<dbReference type="PRINTS" id="PR00380">
    <property type="entry name" value="KINESINHEAVY"/>
</dbReference>
<dbReference type="InterPro" id="IPR036961">
    <property type="entry name" value="Kinesin_motor_dom_sf"/>
</dbReference>
<keyword evidence="4" id="KW-0175">Coiled coil</keyword>
<dbReference type="EMBL" id="JAMRDG010000001">
    <property type="protein sequence ID" value="KAJ3702054.1"/>
    <property type="molecule type" value="Genomic_DNA"/>
</dbReference>
<dbReference type="InterPro" id="IPR027640">
    <property type="entry name" value="Kinesin-like_fam"/>
</dbReference>
<dbReference type="Proteomes" id="UP001210211">
    <property type="component" value="Unassembled WGS sequence"/>
</dbReference>
<evidence type="ECO:0000256" key="1">
    <source>
        <dbReference type="ARBA" id="ARBA00022701"/>
    </source>
</evidence>
<gene>
    <name evidence="6" type="ORF">LUZ61_005759</name>
</gene>
<evidence type="ECO:0000256" key="2">
    <source>
        <dbReference type="ARBA" id="ARBA00023175"/>
    </source>
</evidence>
<keyword evidence="1" id="KW-0493">Microtubule</keyword>
<dbReference type="AlphaFoldDB" id="A0AAD6EV05"/>
<dbReference type="SMART" id="SM00129">
    <property type="entry name" value="KISc"/>
    <property type="match status" value="1"/>
</dbReference>
<feature type="binding site" evidence="3">
    <location>
        <begin position="216"/>
        <end position="223"/>
    </location>
    <ligand>
        <name>ATP</name>
        <dbReference type="ChEBI" id="CHEBI:30616"/>
    </ligand>
</feature>
<feature type="coiled-coil region" evidence="4">
    <location>
        <begin position="476"/>
        <end position="510"/>
    </location>
</feature>
<feature type="domain" description="Kinesin motor" evidence="5">
    <location>
        <begin position="138"/>
        <end position="458"/>
    </location>
</feature>
<keyword evidence="2 3" id="KW-0505">Motor protein</keyword>
<comment type="caution">
    <text evidence="6">The sequence shown here is derived from an EMBL/GenBank/DDBJ whole genome shotgun (WGS) entry which is preliminary data.</text>
</comment>
<dbReference type="SUPFAM" id="SSF52540">
    <property type="entry name" value="P-loop containing nucleoside triphosphate hydrolases"/>
    <property type="match status" value="1"/>
</dbReference>
<evidence type="ECO:0000313" key="7">
    <source>
        <dbReference type="Proteomes" id="UP001210211"/>
    </source>
</evidence>
<comment type="similarity">
    <text evidence="3">Belongs to the TRAFAC class myosin-kinesin ATPase superfamily. Kinesin family.</text>
</comment>
<dbReference type="GO" id="GO:0007018">
    <property type="term" value="P:microtubule-based movement"/>
    <property type="evidence" value="ECO:0007669"/>
    <property type="project" value="InterPro"/>
</dbReference>
<evidence type="ECO:0000259" key="5">
    <source>
        <dbReference type="PROSITE" id="PS50067"/>
    </source>
</evidence>
<keyword evidence="3" id="KW-0547">Nucleotide-binding</keyword>
<evidence type="ECO:0000256" key="3">
    <source>
        <dbReference type="PROSITE-ProRule" id="PRU00283"/>
    </source>
</evidence>
<proteinExistence type="inferred from homology"/>
<evidence type="ECO:0000313" key="6">
    <source>
        <dbReference type="EMBL" id="KAJ3702054.1"/>
    </source>
</evidence>
<dbReference type="GO" id="GO:0008017">
    <property type="term" value="F:microtubule binding"/>
    <property type="evidence" value="ECO:0007669"/>
    <property type="project" value="InterPro"/>
</dbReference>
<dbReference type="PANTHER" id="PTHR47972:SF9">
    <property type="entry name" value="KINESIN-LIKE PROTEIN KIN-14U"/>
    <property type="match status" value="1"/>
</dbReference>
<reference evidence="6 7" key="1">
    <citation type="journal article" date="2022" name="Cell">
        <title>Repeat-based holocentromeres influence genome architecture and karyotype evolution.</title>
        <authorList>
            <person name="Hofstatter P.G."/>
            <person name="Thangavel G."/>
            <person name="Lux T."/>
            <person name="Neumann P."/>
            <person name="Vondrak T."/>
            <person name="Novak P."/>
            <person name="Zhang M."/>
            <person name="Costa L."/>
            <person name="Castellani M."/>
            <person name="Scott A."/>
            <person name="Toegelov H."/>
            <person name="Fuchs J."/>
            <person name="Mata-Sucre Y."/>
            <person name="Dias Y."/>
            <person name="Vanzela A.L.L."/>
            <person name="Huettel B."/>
            <person name="Almeida C.C.S."/>
            <person name="Simkova H."/>
            <person name="Souza G."/>
            <person name="Pedrosa-Harand A."/>
            <person name="Macas J."/>
            <person name="Mayer K.F.X."/>
            <person name="Houben A."/>
            <person name="Marques A."/>
        </authorList>
    </citation>
    <scope>NUCLEOTIDE SEQUENCE [LARGE SCALE GENOMIC DNA]</scope>
    <source>
        <strain evidence="6">RhyTen1mFocal</strain>
    </source>
</reference>
<name>A0AAD6EV05_9POAL</name>
<evidence type="ECO:0000256" key="4">
    <source>
        <dbReference type="SAM" id="Coils"/>
    </source>
</evidence>
<dbReference type="PROSITE" id="PS50067">
    <property type="entry name" value="KINESIN_MOTOR_2"/>
    <property type="match status" value="1"/>
</dbReference>
<keyword evidence="3" id="KW-0067">ATP-binding</keyword>
<dbReference type="GO" id="GO:0003777">
    <property type="term" value="F:microtubule motor activity"/>
    <property type="evidence" value="ECO:0007669"/>
    <property type="project" value="InterPro"/>
</dbReference>
<protein>
    <recommendedName>
        <fullName evidence="5">Kinesin motor domain-containing protein</fullName>
    </recommendedName>
</protein>
<dbReference type="InterPro" id="IPR027417">
    <property type="entry name" value="P-loop_NTPase"/>
</dbReference>
<organism evidence="6 7">
    <name type="scientific">Rhynchospora tenuis</name>
    <dbReference type="NCBI Taxonomy" id="198213"/>
    <lineage>
        <taxon>Eukaryota</taxon>
        <taxon>Viridiplantae</taxon>
        <taxon>Streptophyta</taxon>
        <taxon>Embryophyta</taxon>
        <taxon>Tracheophyta</taxon>
        <taxon>Spermatophyta</taxon>
        <taxon>Magnoliopsida</taxon>
        <taxon>Liliopsida</taxon>
        <taxon>Poales</taxon>
        <taxon>Cyperaceae</taxon>
        <taxon>Cyperoideae</taxon>
        <taxon>Rhynchosporeae</taxon>
        <taxon>Rhynchospora</taxon>
    </lineage>
</organism>
<dbReference type="PANTHER" id="PTHR47972">
    <property type="entry name" value="KINESIN-LIKE PROTEIN KLP-3"/>
    <property type="match status" value="1"/>
</dbReference>